<accession>A0A075R209</accession>
<organism evidence="1 2">
    <name type="scientific">Brevibacillus laterosporus LMG 15441</name>
    <dbReference type="NCBI Taxonomy" id="1042163"/>
    <lineage>
        <taxon>Bacteria</taxon>
        <taxon>Bacillati</taxon>
        <taxon>Bacillota</taxon>
        <taxon>Bacilli</taxon>
        <taxon>Bacillales</taxon>
        <taxon>Paenibacillaceae</taxon>
        <taxon>Brevibacillus</taxon>
    </lineage>
</organism>
<dbReference type="Gene3D" id="1.10.260.40">
    <property type="entry name" value="lambda repressor-like DNA-binding domains"/>
    <property type="match status" value="1"/>
</dbReference>
<dbReference type="InterPro" id="IPR001387">
    <property type="entry name" value="Cro/C1-type_HTH"/>
</dbReference>
<evidence type="ECO:0000313" key="1">
    <source>
        <dbReference type="EMBL" id="AIG25894.1"/>
    </source>
</evidence>
<dbReference type="InterPro" id="IPR010982">
    <property type="entry name" value="Lambda_DNA-bd_dom_sf"/>
</dbReference>
<dbReference type="HOGENOM" id="CLU_189668_0_0_9"/>
<gene>
    <name evidence="1" type="ORF">BRLA_c015700</name>
</gene>
<dbReference type="CDD" id="cd00093">
    <property type="entry name" value="HTH_XRE"/>
    <property type="match status" value="1"/>
</dbReference>
<evidence type="ECO:0008006" key="3">
    <source>
        <dbReference type="Google" id="ProtNLM"/>
    </source>
</evidence>
<dbReference type="KEGG" id="blr:BRLA_c015700"/>
<keyword evidence="2" id="KW-1185">Reference proteome</keyword>
<proteinExistence type="predicted"/>
<name>A0A075R209_BRELA</name>
<dbReference type="AlphaFoldDB" id="A0A075R209"/>
<evidence type="ECO:0000313" key="2">
    <source>
        <dbReference type="Proteomes" id="UP000005850"/>
    </source>
</evidence>
<dbReference type="Proteomes" id="UP000005850">
    <property type="component" value="Chromosome"/>
</dbReference>
<dbReference type="SUPFAM" id="SSF47413">
    <property type="entry name" value="lambda repressor-like DNA-binding domains"/>
    <property type="match status" value="1"/>
</dbReference>
<dbReference type="EMBL" id="CP007806">
    <property type="protein sequence ID" value="AIG25894.1"/>
    <property type="molecule type" value="Genomic_DNA"/>
</dbReference>
<sequence length="77" mass="9125">MASYIRGKCLLQPVLNLIGMKQAELARRTGYSARMISHYATNTKLMSPEAMYSITSIIQMYMPNFRMEHLYEWEWEQ</sequence>
<dbReference type="RefSeq" id="WP_041752015.1">
    <property type="nucleotide sequence ID" value="NZ_CP007806.1"/>
</dbReference>
<reference evidence="1 2" key="1">
    <citation type="journal article" date="2011" name="J. Bacteriol.">
        <title>Genome sequence of Brevibacillus laterosporus LMG 15441, a pathogen of invertebrates.</title>
        <authorList>
            <person name="Djukic M."/>
            <person name="Poehlein A."/>
            <person name="Thurmer A."/>
            <person name="Daniel R."/>
        </authorList>
    </citation>
    <scope>NUCLEOTIDE SEQUENCE [LARGE SCALE GENOMIC DNA]</scope>
    <source>
        <strain evidence="1 2">LMG 15441</strain>
    </source>
</reference>
<dbReference type="GO" id="GO:0003677">
    <property type="term" value="F:DNA binding"/>
    <property type="evidence" value="ECO:0007669"/>
    <property type="project" value="InterPro"/>
</dbReference>
<protein>
    <recommendedName>
        <fullName evidence="3">Helix-turn-helix protein</fullName>
    </recommendedName>
</protein>